<accession>A0A3P8D497</accession>
<name>A0A3P8D497_9TREM</name>
<evidence type="ECO:0000256" key="1">
    <source>
        <dbReference type="SAM" id="MobiDB-lite"/>
    </source>
</evidence>
<gene>
    <name evidence="2" type="ORF">ECPE_LOCUS684</name>
</gene>
<dbReference type="AlphaFoldDB" id="A0A3P8D497"/>
<sequence>MSALVHCLRTNGSRRITNLLWTHAESTTTVLGRARSLIRSGLGSTGHACRICSVGYATLSGPDSDRSVQNPTRSAGSSVVQKLTKKKESSLGLGVPLTTGHLNKKRHDKVSVLLNQQR</sequence>
<evidence type="ECO:0000313" key="3">
    <source>
        <dbReference type="Proteomes" id="UP000272942"/>
    </source>
</evidence>
<feature type="region of interest" description="Disordered" evidence="1">
    <location>
        <begin position="62"/>
        <end position="100"/>
    </location>
</feature>
<protein>
    <submittedName>
        <fullName evidence="2">Uncharacterized protein</fullName>
    </submittedName>
</protein>
<evidence type="ECO:0000313" key="2">
    <source>
        <dbReference type="EMBL" id="VDP27104.1"/>
    </source>
</evidence>
<dbReference type="EMBL" id="UZAN01002715">
    <property type="protein sequence ID" value="VDP27104.1"/>
    <property type="molecule type" value="Genomic_DNA"/>
</dbReference>
<keyword evidence="3" id="KW-1185">Reference proteome</keyword>
<reference evidence="2 3" key="1">
    <citation type="submission" date="2018-11" db="EMBL/GenBank/DDBJ databases">
        <authorList>
            <consortium name="Pathogen Informatics"/>
        </authorList>
    </citation>
    <scope>NUCLEOTIDE SEQUENCE [LARGE SCALE GENOMIC DNA]</scope>
    <source>
        <strain evidence="2 3">Egypt</strain>
    </source>
</reference>
<organism evidence="2 3">
    <name type="scientific">Echinostoma caproni</name>
    <dbReference type="NCBI Taxonomy" id="27848"/>
    <lineage>
        <taxon>Eukaryota</taxon>
        <taxon>Metazoa</taxon>
        <taxon>Spiralia</taxon>
        <taxon>Lophotrochozoa</taxon>
        <taxon>Platyhelminthes</taxon>
        <taxon>Trematoda</taxon>
        <taxon>Digenea</taxon>
        <taxon>Plagiorchiida</taxon>
        <taxon>Echinostomata</taxon>
        <taxon>Echinostomatoidea</taxon>
        <taxon>Echinostomatidae</taxon>
        <taxon>Echinostoma</taxon>
    </lineage>
</organism>
<dbReference type="Proteomes" id="UP000272942">
    <property type="component" value="Unassembled WGS sequence"/>
</dbReference>
<proteinExistence type="predicted"/>
<feature type="compositionally biased region" description="Polar residues" evidence="1">
    <location>
        <begin position="67"/>
        <end position="81"/>
    </location>
</feature>